<comment type="caution">
    <text evidence="2">The sequence shown here is derived from an EMBL/GenBank/DDBJ whole genome shotgun (WGS) entry which is preliminary data.</text>
</comment>
<proteinExistence type="predicted"/>
<evidence type="ECO:0008006" key="4">
    <source>
        <dbReference type="Google" id="ProtNLM"/>
    </source>
</evidence>
<dbReference type="NCBIfam" id="TIGR01509">
    <property type="entry name" value="HAD-SF-IA-v3"/>
    <property type="match status" value="1"/>
</dbReference>
<accession>A0ABN2LK58</accession>
<dbReference type="PANTHER" id="PTHR43434:SF1">
    <property type="entry name" value="PHOSPHOGLYCOLATE PHOSPHATASE"/>
    <property type="match status" value="1"/>
</dbReference>
<dbReference type="Gene3D" id="3.40.50.1000">
    <property type="entry name" value="HAD superfamily/HAD-like"/>
    <property type="match status" value="1"/>
</dbReference>
<dbReference type="PRINTS" id="PR00413">
    <property type="entry name" value="HADHALOGNASE"/>
</dbReference>
<dbReference type="InterPro" id="IPR050155">
    <property type="entry name" value="HAD-like_hydrolase_sf"/>
</dbReference>
<protein>
    <recommendedName>
        <fullName evidence="4">HAD family hydrolase</fullName>
    </recommendedName>
</protein>
<dbReference type="EMBL" id="BAAALT010000028">
    <property type="protein sequence ID" value="GAA1791333.1"/>
    <property type="molecule type" value="Genomic_DNA"/>
</dbReference>
<sequence>MVVRPGALLFDFGGVLADFAGKADWMPALVDRVTGLTGGALSAAEIEADITAGRRAYSQWRDALARTPEPEELTHEAFWADFVAGDWPAAARAAVGAHATELVRAWTQRPWGVRPGVRESLEAARAAGVPAAVVSNTLCGAPMREFLAAEGLAEYFGVLLFSDEVGIRKPNPRFAHLALDALGVPADAAWFMDDQLSRGILCARRAGVATAVHVYDGPPAAAAPEGPPVDSDRPPARAGEEAAALSRANSARFAPDVTVPTMTAFHALLVGSLS</sequence>
<dbReference type="InterPro" id="IPR023214">
    <property type="entry name" value="HAD_sf"/>
</dbReference>
<dbReference type="InterPro" id="IPR036412">
    <property type="entry name" value="HAD-like_sf"/>
</dbReference>
<organism evidence="2 3">
    <name type="scientific">Luedemannella flava</name>
    <dbReference type="NCBI Taxonomy" id="349316"/>
    <lineage>
        <taxon>Bacteria</taxon>
        <taxon>Bacillati</taxon>
        <taxon>Actinomycetota</taxon>
        <taxon>Actinomycetes</taxon>
        <taxon>Micromonosporales</taxon>
        <taxon>Micromonosporaceae</taxon>
        <taxon>Luedemannella</taxon>
    </lineage>
</organism>
<feature type="region of interest" description="Disordered" evidence="1">
    <location>
        <begin position="219"/>
        <end position="238"/>
    </location>
</feature>
<name>A0ABN2LK58_9ACTN</name>
<dbReference type="SFLD" id="SFLDG01129">
    <property type="entry name" value="C1.5:_HAD__Beta-PGM__Phosphata"/>
    <property type="match status" value="1"/>
</dbReference>
<keyword evidence="3" id="KW-1185">Reference proteome</keyword>
<dbReference type="SUPFAM" id="SSF56784">
    <property type="entry name" value="HAD-like"/>
    <property type="match status" value="1"/>
</dbReference>
<dbReference type="RefSeq" id="WP_344127023.1">
    <property type="nucleotide sequence ID" value="NZ_BAAALT010000028.1"/>
</dbReference>
<dbReference type="SFLD" id="SFLDS00003">
    <property type="entry name" value="Haloacid_Dehalogenase"/>
    <property type="match status" value="1"/>
</dbReference>
<gene>
    <name evidence="2" type="ORF">GCM10009682_11660</name>
</gene>
<reference evidence="2 3" key="1">
    <citation type="journal article" date="2019" name="Int. J. Syst. Evol. Microbiol.">
        <title>The Global Catalogue of Microorganisms (GCM) 10K type strain sequencing project: providing services to taxonomists for standard genome sequencing and annotation.</title>
        <authorList>
            <consortium name="The Broad Institute Genomics Platform"/>
            <consortium name="The Broad Institute Genome Sequencing Center for Infectious Disease"/>
            <person name="Wu L."/>
            <person name="Ma J."/>
        </authorList>
    </citation>
    <scope>NUCLEOTIDE SEQUENCE [LARGE SCALE GENOMIC DNA]</scope>
    <source>
        <strain evidence="2 3">JCM 13250</strain>
    </source>
</reference>
<dbReference type="Proteomes" id="UP001500218">
    <property type="component" value="Unassembled WGS sequence"/>
</dbReference>
<dbReference type="PANTHER" id="PTHR43434">
    <property type="entry name" value="PHOSPHOGLYCOLATE PHOSPHATASE"/>
    <property type="match status" value="1"/>
</dbReference>
<dbReference type="Pfam" id="PF00702">
    <property type="entry name" value="Hydrolase"/>
    <property type="match status" value="1"/>
</dbReference>
<evidence type="ECO:0000313" key="3">
    <source>
        <dbReference type="Proteomes" id="UP001500218"/>
    </source>
</evidence>
<dbReference type="InterPro" id="IPR006439">
    <property type="entry name" value="HAD-SF_hydro_IA"/>
</dbReference>
<evidence type="ECO:0000313" key="2">
    <source>
        <dbReference type="EMBL" id="GAA1791333.1"/>
    </source>
</evidence>
<evidence type="ECO:0000256" key="1">
    <source>
        <dbReference type="SAM" id="MobiDB-lite"/>
    </source>
</evidence>